<gene>
    <name evidence="1" type="ORF">Sangu_2908400</name>
</gene>
<protein>
    <submittedName>
        <fullName evidence="1">Uncharacterized protein</fullName>
    </submittedName>
</protein>
<dbReference type="AlphaFoldDB" id="A0AAW2IM14"/>
<comment type="caution">
    <text evidence="1">The sequence shown here is derived from an EMBL/GenBank/DDBJ whole genome shotgun (WGS) entry which is preliminary data.</text>
</comment>
<reference evidence="1" key="2">
    <citation type="journal article" date="2024" name="Plant">
        <title>Genomic evolution and insights into agronomic trait innovations of Sesamum species.</title>
        <authorList>
            <person name="Miao H."/>
            <person name="Wang L."/>
            <person name="Qu L."/>
            <person name="Liu H."/>
            <person name="Sun Y."/>
            <person name="Le M."/>
            <person name="Wang Q."/>
            <person name="Wei S."/>
            <person name="Zheng Y."/>
            <person name="Lin W."/>
            <person name="Duan Y."/>
            <person name="Cao H."/>
            <person name="Xiong S."/>
            <person name="Wang X."/>
            <person name="Wei L."/>
            <person name="Li C."/>
            <person name="Ma Q."/>
            <person name="Ju M."/>
            <person name="Zhao R."/>
            <person name="Li G."/>
            <person name="Mu C."/>
            <person name="Tian Q."/>
            <person name="Mei H."/>
            <person name="Zhang T."/>
            <person name="Gao T."/>
            <person name="Zhang H."/>
        </authorList>
    </citation>
    <scope>NUCLEOTIDE SEQUENCE</scope>
    <source>
        <strain evidence="1">G01</strain>
    </source>
</reference>
<sequence>MTVNPDNFEINPAGGAKFELRANEAGPCELNCADKVDHNLHRVRVSEANGFVVYTRNKRLKRRKVRV</sequence>
<dbReference type="EMBL" id="JACGWK010001747">
    <property type="protein sequence ID" value="KAL0283149.1"/>
    <property type="molecule type" value="Genomic_DNA"/>
</dbReference>
<name>A0AAW2IM14_9LAMI</name>
<evidence type="ECO:0000313" key="1">
    <source>
        <dbReference type="EMBL" id="KAL0283149.1"/>
    </source>
</evidence>
<organism evidence="1">
    <name type="scientific">Sesamum angustifolium</name>
    <dbReference type="NCBI Taxonomy" id="2727405"/>
    <lineage>
        <taxon>Eukaryota</taxon>
        <taxon>Viridiplantae</taxon>
        <taxon>Streptophyta</taxon>
        <taxon>Embryophyta</taxon>
        <taxon>Tracheophyta</taxon>
        <taxon>Spermatophyta</taxon>
        <taxon>Magnoliopsida</taxon>
        <taxon>eudicotyledons</taxon>
        <taxon>Gunneridae</taxon>
        <taxon>Pentapetalae</taxon>
        <taxon>asterids</taxon>
        <taxon>lamiids</taxon>
        <taxon>Lamiales</taxon>
        <taxon>Pedaliaceae</taxon>
        <taxon>Sesamum</taxon>
    </lineage>
</organism>
<reference evidence="1" key="1">
    <citation type="submission" date="2020-06" db="EMBL/GenBank/DDBJ databases">
        <authorList>
            <person name="Li T."/>
            <person name="Hu X."/>
            <person name="Zhang T."/>
            <person name="Song X."/>
            <person name="Zhang H."/>
            <person name="Dai N."/>
            <person name="Sheng W."/>
            <person name="Hou X."/>
            <person name="Wei L."/>
        </authorList>
    </citation>
    <scope>NUCLEOTIDE SEQUENCE</scope>
    <source>
        <strain evidence="1">G01</strain>
        <tissue evidence="1">Leaf</tissue>
    </source>
</reference>
<proteinExistence type="predicted"/>
<accession>A0AAW2IM14</accession>